<feature type="transmembrane region" description="Helical" evidence="1">
    <location>
        <begin position="338"/>
        <end position="358"/>
    </location>
</feature>
<evidence type="ECO:0000313" key="4">
    <source>
        <dbReference type="Proteomes" id="UP000013750"/>
    </source>
</evidence>
<feature type="transmembrane region" description="Helical" evidence="1">
    <location>
        <begin position="421"/>
        <end position="440"/>
    </location>
</feature>
<name>R2VH55_9ENTE</name>
<evidence type="ECO:0000256" key="1">
    <source>
        <dbReference type="SAM" id="Phobius"/>
    </source>
</evidence>
<gene>
    <name evidence="3" type="ORF">I592_02618</name>
    <name evidence="2" type="ORF">UKC_01349</name>
</gene>
<reference evidence="2 4" key="1">
    <citation type="submission" date="2013-02" db="EMBL/GenBank/DDBJ databases">
        <title>The Genome Sequence of Enterococcus gilvus ATCC BAA-350.</title>
        <authorList>
            <consortium name="The Broad Institute Genome Sequencing Platform"/>
            <consortium name="The Broad Institute Genome Sequencing Center for Infectious Disease"/>
            <person name="Earl A.M."/>
            <person name="Gilmore M.S."/>
            <person name="Lebreton F."/>
            <person name="Walker B."/>
            <person name="Young S.K."/>
            <person name="Zeng Q."/>
            <person name="Gargeya S."/>
            <person name="Fitzgerald M."/>
            <person name="Haas B."/>
            <person name="Abouelleil A."/>
            <person name="Alvarado L."/>
            <person name="Arachchi H.M."/>
            <person name="Berlin A.M."/>
            <person name="Chapman S.B."/>
            <person name="Dewar J."/>
            <person name="Goldberg J."/>
            <person name="Griggs A."/>
            <person name="Gujja S."/>
            <person name="Hansen M."/>
            <person name="Howarth C."/>
            <person name="Imamovic A."/>
            <person name="Larimer J."/>
            <person name="McCowan C."/>
            <person name="Murphy C."/>
            <person name="Neiman D."/>
            <person name="Pearson M."/>
            <person name="Priest M."/>
            <person name="Roberts A."/>
            <person name="Saif S."/>
            <person name="Shea T."/>
            <person name="Sisk P."/>
            <person name="Sykes S."/>
            <person name="Wortman J."/>
            <person name="Nusbaum C."/>
            <person name="Birren B."/>
        </authorList>
    </citation>
    <scope>NUCLEOTIDE SEQUENCE [LARGE SCALE GENOMIC DNA]</scope>
    <source>
        <strain evidence="2 4">ATCC BAA-350</strain>
    </source>
</reference>
<feature type="transmembrane region" description="Helical" evidence="1">
    <location>
        <begin position="174"/>
        <end position="202"/>
    </location>
</feature>
<feature type="transmembrane region" description="Helical" evidence="1">
    <location>
        <begin position="370"/>
        <end position="391"/>
    </location>
</feature>
<dbReference type="EMBL" id="ASWH01000001">
    <property type="protein sequence ID" value="EOW83291.1"/>
    <property type="molecule type" value="Genomic_DNA"/>
</dbReference>
<feature type="transmembrane region" description="Helical" evidence="1">
    <location>
        <begin position="87"/>
        <end position="108"/>
    </location>
</feature>
<feature type="transmembrane region" description="Helical" evidence="1">
    <location>
        <begin position="20"/>
        <end position="38"/>
    </location>
</feature>
<dbReference type="AlphaFoldDB" id="R2VH55"/>
<dbReference type="PATRIC" id="fig|1158614.3.peg.1361"/>
<dbReference type="Proteomes" id="UP000014160">
    <property type="component" value="Unassembled WGS sequence"/>
</dbReference>
<keyword evidence="1" id="KW-0812">Transmembrane</keyword>
<evidence type="ECO:0000313" key="3">
    <source>
        <dbReference type="EMBL" id="EOW83291.1"/>
    </source>
</evidence>
<evidence type="ECO:0000313" key="2">
    <source>
        <dbReference type="EMBL" id="EOI57135.1"/>
    </source>
</evidence>
<feature type="transmembrane region" description="Helical" evidence="1">
    <location>
        <begin position="144"/>
        <end position="162"/>
    </location>
</feature>
<reference evidence="3 5" key="2">
    <citation type="submission" date="2013-03" db="EMBL/GenBank/DDBJ databases">
        <title>The Genome Sequence of Enterococcus gilvus ATCC BAA-350 (PacBio/Illumina hybrid assembly).</title>
        <authorList>
            <consortium name="The Broad Institute Genomics Platform"/>
            <consortium name="The Broad Institute Genome Sequencing Center for Infectious Disease"/>
            <person name="Earl A."/>
            <person name="Russ C."/>
            <person name="Gilmore M."/>
            <person name="Surin D."/>
            <person name="Walker B."/>
            <person name="Young S."/>
            <person name="Zeng Q."/>
            <person name="Gargeya S."/>
            <person name="Fitzgerald M."/>
            <person name="Haas B."/>
            <person name="Abouelleil A."/>
            <person name="Allen A.W."/>
            <person name="Alvarado L."/>
            <person name="Arachchi H.M."/>
            <person name="Berlin A.M."/>
            <person name="Chapman S.B."/>
            <person name="Gainer-Dewar J."/>
            <person name="Goldberg J."/>
            <person name="Griggs A."/>
            <person name="Gujja S."/>
            <person name="Hansen M."/>
            <person name="Howarth C."/>
            <person name="Imamovic A."/>
            <person name="Ireland A."/>
            <person name="Larimer J."/>
            <person name="McCowan C."/>
            <person name="Murphy C."/>
            <person name="Pearson M."/>
            <person name="Poon T.W."/>
            <person name="Priest M."/>
            <person name="Roberts A."/>
            <person name="Saif S."/>
            <person name="Shea T."/>
            <person name="Sisk P."/>
            <person name="Sykes S."/>
            <person name="Wortman J."/>
            <person name="Nusbaum C."/>
            <person name="Birren B."/>
        </authorList>
    </citation>
    <scope>NUCLEOTIDE SEQUENCE [LARGE SCALE GENOMIC DNA]</scope>
    <source>
        <strain evidence="3 5">ATCC BAA-350</strain>
    </source>
</reference>
<keyword evidence="5" id="KW-1185">Reference proteome</keyword>
<organism evidence="2 4">
    <name type="scientific">Enterococcus gilvus ATCC BAA-350</name>
    <dbReference type="NCBI Taxonomy" id="1158614"/>
    <lineage>
        <taxon>Bacteria</taxon>
        <taxon>Bacillati</taxon>
        <taxon>Bacillota</taxon>
        <taxon>Bacilli</taxon>
        <taxon>Lactobacillales</taxon>
        <taxon>Enterococcaceae</taxon>
        <taxon>Enterococcus</taxon>
    </lineage>
</organism>
<protein>
    <submittedName>
        <fullName evidence="2">Uncharacterized protein</fullName>
    </submittedName>
</protein>
<accession>R2VH55</accession>
<dbReference type="eggNOG" id="ENOG5030WIW">
    <property type="taxonomic scope" value="Bacteria"/>
</dbReference>
<keyword evidence="1" id="KW-1133">Transmembrane helix</keyword>
<sequence length="441" mass="50931">MLNENFLPTKKSALPAWPTLKRFLLLTSGIAMILFLNFNKISFFADDLFFIQSDQQLLMLTLAERYETWTSRLLIEGLLLFFAHHLFLWRLCNSVMMILFALFLALYTTSQRKVVHLYLALLFFFTIPLKTLQTAGWLTTSLNYLWPVTVGLIGIFPILKWYKNGARSGATTQIFCNFLLLFACNSEVVALFLLLLLLGLISYSYIKDGKFPKLLVFPVLISYCSILFALHAPGSMARIMQEAKVTFNDFQQVSLFHKLDLGFSSTCYEFFFSSNLLVLFFFSLILLGVLRNQSSHFTRFSACMPTVILFGSVIQRSLSHWRAQSMVARTLKSVNTQLFPYDEILFALLFLCTLWALIHSVKSIKKGIFLSFLFLTGFIMRVLIGFTPAIWSSDFRTFFIFYVCILYLSLILYQETFYLPYTKYLVLFFNLAGLLTFLSLL</sequence>
<feature type="transmembrane region" description="Helical" evidence="1">
    <location>
        <begin position="397"/>
        <end position="414"/>
    </location>
</feature>
<dbReference type="RefSeq" id="WP_010779768.1">
    <property type="nucleotide sequence ID" value="NZ_ASWH01000001.1"/>
</dbReference>
<feature type="transmembrane region" description="Helical" evidence="1">
    <location>
        <begin position="114"/>
        <end position="132"/>
    </location>
</feature>
<dbReference type="HOGENOM" id="CLU_047391_1_0_9"/>
<proteinExistence type="predicted"/>
<evidence type="ECO:0000313" key="5">
    <source>
        <dbReference type="Proteomes" id="UP000014160"/>
    </source>
</evidence>
<feature type="transmembrane region" description="Helical" evidence="1">
    <location>
        <begin position="270"/>
        <end position="290"/>
    </location>
</feature>
<dbReference type="Proteomes" id="UP000013750">
    <property type="component" value="Unassembled WGS sequence"/>
</dbReference>
<feature type="transmembrane region" description="Helical" evidence="1">
    <location>
        <begin position="214"/>
        <end position="232"/>
    </location>
</feature>
<comment type="caution">
    <text evidence="2">The sequence shown here is derived from an EMBL/GenBank/DDBJ whole genome shotgun (WGS) entry which is preliminary data.</text>
</comment>
<dbReference type="OrthoDB" id="2284195at2"/>
<dbReference type="Pfam" id="PF19528">
    <property type="entry name" value="DUF6056"/>
    <property type="match status" value="1"/>
</dbReference>
<dbReference type="EMBL" id="AJDQ01000006">
    <property type="protein sequence ID" value="EOI57135.1"/>
    <property type="molecule type" value="Genomic_DNA"/>
</dbReference>
<dbReference type="InterPro" id="IPR045691">
    <property type="entry name" value="DUF6056"/>
</dbReference>
<keyword evidence="1" id="KW-0472">Membrane</keyword>